<dbReference type="PANTHER" id="PTHR11764:SF85">
    <property type="entry name" value="TERPENE CYCLASE_MUTASE FAMILY MEMBER"/>
    <property type="match status" value="1"/>
</dbReference>
<dbReference type="EMBL" id="PKMF04000024">
    <property type="protein sequence ID" value="KAK7857824.1"/>
    <property type="molecule type" value="Genomic_DNA"/>
</dbReference>
<dbReference type="PANTHER" id="PTHR11764">
    <property type="entry name" value="TERPENE CYCLASE/MUTASE FAMILY MEMBER"/>
    <property type="match status" value="1"/>
</dbReference>
<accession>A0AAW0M4Z2</accession>
<dbReference type="Proteomes" id="UP000237347">
    <property type="component" value="Unassembled WGS sequence"/>
</dbReference>
<comment type="caution">
    <text evidence="1">The sequence shown here is derived from an EMBL/GenBank/DDBJ whole genome shotgun (WGS) entry which is preliminary data.</text>
</comment>
<sequence>MKILGFEYALSWVEDPNSKVFKLHLPRIFDYLWIAEDGMKMQGYNGSQLWDTSFSIQAIISTNIAEEYGATLRKAHDYIKDSRVLEDCPGDLNFWYHHISKGAWPFSTADHGWPISDCTAEGLKVKLEQTVPYYIMQNISDIYFFVLAV</sequence>
<protein>
    <submittedName>
        <fullName evidence="1">Cycloartenol synthase</fullName>
    </submittedName>
</protein>
<dbReference type="InterPro" id="IPR018333">
    <property type="entry name" value="Squalene_cyclase"/>
</dbReference>
<evidence type="ECO:0000313" key="1">
    <source>
        <dbReference type="EMBL" id="KAK7857824.1"/>
    </source>
</evidence>
<dbReference type="Gene3D" id="1.50.10.20">
    <property type="match status" value="1"/>
</dbReference>
<keyword evidence="2" id="KW-1185">Reference proteome</keyword>
<dbReference type="GO" id="GO:0031559">
    <property type="term" value="F:oxidosqualene cyclase activity"/>
    <property type="evidence" value="ECO:0007669"/>
    <property type="project" value="UniProtKB-ARBA"/>
</dbReference>
<reference evidence="1 2" key="1">
    <citation type="journal article" date="2018" name="Sci. Data">
        <title>The draft genome sequence of cork oak.</title>
        <authorList>
            <person name="Ramos A.M."/>
            <person name="Usie A."/>
            <person name="Barbosa P."/>
            <person name="Barros P.M."/>
            <person name="Capote T."/>
            <person name="Chaves I."/>
            <person name="Simoes F."/>
            <person name="Abreu I."/>
            <person name="Carrasquinho I."/>
            <person name="Faro C."/>
            <person name="Guimaraes J.B."/>
            <person name="Mendonca D."/>
            <person name="Nobrega F."/>
            <person name="Rodrigues L."/>
            <person name="Saibo N.J.M."/>
            <person name="Varela M.C."/>
            <person name="Egas C."/>
            <person name="Matos J."/>
            <person name="Miguel C.M."/>
            <person name="Oliveira M.M."/>
            <person name="Ricardo C.P."/>
            <person name="Goncalves S."/>
        </authorList>
    </citation>
    <scope>NUCLEOTIDE SEQUENCE [LARGE SCALE GENOMIC DNA]</scope>
    <source>
        <strain evidence="2">cv. HL8</strain>
    </source>
</reference>
<organism evidence="1 2">
    <name type="scientific">Quercus suber</name>
    <name type="common">Cork oak</name>
    <dbReference type="NCBI Taxonomy" id="58331"/>
    <lineage>
        <taxon>Eukaryota</taxon>
        <taxon>Viridiplantae</taxon>
        <taxon>Streptophyta</taxon>
        <taxon>Embryophyta</taxon>
        <taxon>Tracheophyta</taxon>
        <taxon>Spermatophyta</taxon>
        <taxon>Magnoliopsida</taxon>
        <taxon>eudicotyledons</taxon>
        <taxon>Gunneridae</taxon>
        <taxon>Pentapetalae</taxon>
        <taxon>rosids</taxon>
        <taxon>fabids</taxon>
        <taxon>Fagales</taxon>
        <taxon>Fagaceae</taxon>
        <taxon>Quercus</taxon>
    </lineage>
</organism>
<dbReference type="GO" id="GO:0016104">
    <property type="term" value="P:triterpenoid biosynthetic process"/>
    <property type="evidence" value="ECO:0007669"/>
    <property type="project" value="InterPro"/>
</dbReference>
<proteinExistence type="predicted"/>
<name>A0AAW0M4Z2_QUESU</name>
<gene>
    <name evidence="1" type="primary">CASBPX1_4</name>
    <name evidence="1" type="ORF">CFP56_015936</name>
</gene>
<dbReference type="AlphaFoldDB" id="A0AAW0M4Z2"/>
<dbReference type="SUPFAM" id="SSF48239">
    <property type="entry name" value="Terpenoid cyclases/Protein prenyltransferases"/>
    <property type="match status" value="1"/>
</dbReference>
<dbReference type="InterPro" id="IPR008930">
    <property type="entry name" value="Terpenoid_cyclase/PrenylTrfase"/>
</dbReference>
<evidence type="ECO:0000313" key="2">
    <source>
        <dbReference type="Proteomes" id="UP000237347"/>
    </source>
</evidence>
<dbReference type="GO" id="GO:0005811">
    <property type="term" value="C:lipid droplet"/>
    <property type="evidence" value="ECO:0007669"/>
    <property type="project" value="InterPro"/>
</dbReference>